<dbReference type="AlphaFoldDB" id="A0A2S3I588"/>
<protein>
    <submittedName>
        <fullName evidence="1">Uncharacterized protein</fullName>
    </submittedName>
</protein>
<proteinExistence type="predicted"/>
<dbReference type="EMBL" id="CM008052">
    <property type="protein sequence ID" value="PAN37138.1"/>
    <property type="molecule type" value="Genomic_DNA"/>
</dbReference>
<gene>
    <name evidence="1" type="ORF">PAHAL_7G020300</name>
</gene>
<accession>A0A2S3I588</accession>
<organism evidence="1">
    <name type="scientific">Panicum hallii</name>
    <dbReference type="NCBI Taxonomy" id="206008"/>
    <lineage>
        <taxon>Eukaryota</taxon>
        <taxon>Viridiplantae</taxon>
        <taxon>Streptophyta</taxon>
        <taxon>Embryophyta</taxon>
        <taxon>Tracheophyta</taxon>
        <taxon>Spermatophyta</taxon>
        <taxon>Magnoliopsida</taxon>
        <taxon>Liliopsida</taxon>
        <taxon>Poales</taxon>
        <taxon>Poaceae</taxon>
        <taxon>PACMAD clade</taxon>
        <taxon>Panicoideae</taxon>
        <taxon>Panicodae</taxon>
        <taxon>Paniceae</taxon>
        <taxon>Panicinae</taxon>
        <taxon>Panicum</taxon>
        <taxon>Panicum sect. Panicum</taxon>
    </lineage>
</organism>
<dbReference type="Proteomes" id="UP000243499">
    <property type="component" value="Chromosome 7"/>
</dbReference>
<evidence type="ECO:0000313" key="1">
    <source>
        <dbReference type="EMBL" id="PAN37138.1"/>
    </source>
</evidence>
<dbReference type="Gramene" id="PAN37138">
    <property type="protein sequence ID" value="PAN37138"/>
    <property type="gene ID" value="PAHAL_7G020300"/>
</dbReference>
<reference evidence="1" key="1">
    <citation type="submission" date="2018-04" db="EMBL/GenBank/DDBJ databases">
        <title>WGS assembly of Panicum hallii.</title>
        <authorList>
            <person name="Lovell J."/>
            <person name="Jenkins J."/>
            <person name="Lowry D."/>
            <person name="Mamidi S."/>
            <person name="Sreedasyam A."/>
            <person name="Weng X."/>
            <person name="Barry K."/>
            <person name="Bonette J."/>
            <person name="Campitelli B."/>
            <person name="Daum C."/>
            <person name="Gordon S."/>
            <person name="Gould B."/>
            <person name="Lipzen A."/>
            <person name="Macqueen A."/>
            <person name="Palacio-Mejia J."/>
            <person name="Plott C."/>
            <person name="Shakirov E."/>
            <person name="Shu S."/>
            <person name="Yoshinaga Y."/>
            <person name="Zane M."/>
            <person name="Rokhsar D."/>
            <person name="Grimwood J."/>
            <person name="Schmutz J."/>
            <person name="Juenger T."/>
        </authorList>
    </citation>
    <scope>NUCLEOTIDE SEQUENCE [LARGE SCALE GENOMIC DNA]</scope>
    <source>
        <strain evidence="1">FIL2</strain>
    </source>
</reference>
<name>A0A2S3I588_9POAL</name>
<sequence>MYYLMIVMSEGLFQQLAEWRDCKLNSELRWGRVAAAQASQVAACKNGERVETSMHLDWKSMHGSDIGGSKKLLQ</sequence>